<protein>
    <recommendedName>
        <fullName evidence="2">Kazal-like domain-containing protein</fullName>
    </recommendedName>
</protein>
<proteinExistence type="predicted"/>
<dbReference type="Proteomes" id="UP000298652">
    <property type="component" value="Chromosome 7"/>
</dbReference>
<dbReference type="Gramene" id="TKW05438">
    <property type="protein sequence ID" value="TKW05438"/>
    <property type="gene ID" value="SEVIR_7G175400v2"/>
</dbReference>
<sequence>MASGAGSSSLKVATFAFVCIMLVVSSSAAPKKLMCRECDKMCSSSTDGCTSSFCSGACGDAASPGCLSCKQAYYSKCKNLCMSSCLANCVES</sequence>
<feature type="domain" description="Kazal-like" evidence="2">
    <location>
        <begin position="58"/>
        <end position="81"/>
    </location>
</feature>
<name>A0A4U6TR77_SETVI</name>
<dbReference type="PROSITE" id="PS00282">
    <property type="entry name" value="KAZAL_1"/>
    <property type="match status" value="1"/>
</dbReference>
<accession>A0A4U6TR77</accession>
<evidence type="ECO:0000259" key="2">
    <source>
        <dbReference type="PROSITE" id="PS00282"/>
    </source>
</evidence>
<dbReference type="AlphaFoldDB" id="A0A4U6TR77"/>
<evidence type="ECO:0000256" key="1">
    <source>
        <dbReference type="SAM" id="SignalP"/>
    </source>
</evidence>
<keyword evidence="1" id="KW-0732">Signal</keyword>
<organism evidence="3 4">
    <name type="scientific">Setaria viridis</name>
    <name type="common">Green bristlegrass</name>
    <name type="synonym">Setaria italica subsp. viridis</name>
    <dbReference type="NCBI Taxonomy" id="4556"/>
    <lineage>
        <taxon>Eukaryota</taxon>
        <taxon>Viridiplantae</taxon>
        <taxon>Streptophyta</taxon>
        <taxon>Embryophyta</taxon>
        <taxon>Tracheophyta</taxon>
        <taxon>Spermatophyta</taxon>
        <taxon>Magnoliopsida</taxon>
        <taxon>Liliopsida</taxon>
        <taxon>Poales</taxon>
        <taxon>Poaceae</taxon>
        <taxon>PACMAD clade</taxon>
        <taxon>Panicoideae</taxon>
        <taxon>Panicodae</taxon>
        <taxon>Paniceae</taxon>
        <taxon>Cenchrinae</taxon>
        <taxon>Setaria</taxon>
    </lineage>
</organism>
<feature type="chain" id="PRO_5020622876" description="Kazal-like domain-containing protein" evidence="1">
    <location>
        <begin position="29"/>
        <end position="92"/>
    </location>
</feature>
<gene>
    <name evidence="3" type="ORF">SEVIR_7G175400v2</name>
</gene>
<evidence type="ECO:0000313" key="4">
    <source>
        <dbReference type="Proteomes" id="UP000298652"/>
    </source>
</evidence>
<reference evidence="3" key="1">
    <citation type="submission" date="2019-03" db="EMBL/GenBank/DDBJ databases">
        <title>WGS assembly of Setaria viridis.</title>
        <authorList>
            <person name="Huang P."/>
            <person name="Jenkins J."/>
            <person name="Grimwood J."/>
            <person name="Barry K."/>
            <person name="Healey A."/>
            <person name="Mamidi S."/>
            <person name="Sreedasyam A."/>
            <person name="Shu S."/>
            <person name="Feldman M."/>
            <person name="Wu J."/>
            <person name="Yu Y."/>
            <person name="Chen C."/>
            <person name="Johnson J."/>
            <person name="Rokhsar D."/>
            <person name="Baxter I."/>
            <person name="Schmutz J."/>
            <person name="Brutnell T."/>
            <person name="Kellogg E."/>
        </authorList>
    </citation>
    <scope>NUCLEOTIDE SEQUENCE [LARGE SCALE GENOMIC DNA]</scope>
</reference>
<dbReference type="EMBL" id="CM016558">
    <property type="protein sequence ID" value="TKW05438.1"/>
    <property type="molecule type" value="Genomic_DNA"/>
</dbReference>
<feature type="signal peptide" evidence="1">
    <location>
        <begin position="1"/>
        <end position="28"/>
    </location>
</feature>
<evidence type="ECO:0000313" key="3">
    <source>
        <dbReference type="EMBL" id="TKW05438.1"/>
    </source>
</evidence>
<dbReference type="InterPro" id="IPR002350">
    <property type="entry name" value="Kazal_dom"/>
</dbReference>
<keyword evidence="4" id="KW-1185">Reference proteome</keyword>